<evidence type="ECO:0000313" key="2">
    <source>
        <dbReference type="Proteomes" id="UP000794436"/>
    </source>
</evidence>
<organism evidence="1 2">
    <name type="scientific">Pythium oligandrum</name>
    <name type="common">Mycoparasitic fungus</name>
    <dbReference type="NCBI Taxonomy" id="41045"/>
    <lineage>
        <taxon>Eukaryota</taxon>
        <taxon>Sar</taxon>
        <taxon>Stramenopiles</taxon>
        <taxon>Oomycota</taxon>
        <taxon>Peronosporomycetes</taxon>
        <taxon>Pythiales</taxon>
        <taxon>Pythiaceae</taxon>
        <taxon>Pythium</taxon>
    </lineage>
</organism>
<accession>A0A8K1CFN0</accession>
<keyword evidence="2" id="KW-1185">Reference proteome</keyword>
<comment type="caution">
    <text evidence="1">The sequence shown here is derived from an EMBL/GenBank/DDBJ whole genome shotgun (WGS) entry which is preliminary data.</text>
</comment>
<protein>
    <submittedName>
        <fullName evidence="1">Uncharacterized protein</fullName>
    </submittedName>
</protein>
<proteinExistence type="predicted"/>
<evidence type="ECO:0000313" key="1">
    <source>
        <dbReference type="EMBL" id="TMW62148.1"/>
    </source>
</evidence>
<dbReference type="Proteomes" id="UP000794436">
    <property type="component" value="Unassembled WGS sequence"/>
</dbReference>
<dbReference type="AlphaFoldDB" id="A0A8K1CFN0"/>
<reference evidence="1" key="1">
    <citation type="submission" date="2019-03" db="EMBL/GenBank/DDBJ databases">
        <title>Long read genome sequence of the mycoparasitic Pythium oligandrum ATCC 38472 isolated from sugarbeet rhizosphere.</title>
        <authorList>
            <person name="Gaulin E."/>
        </authorList>
    </citation>
    <scope>NUCLEOTIDE SEQUENCE</scope>
    <source>
        <strain evidence="1">ATCC 38472_TT</strain>
    </source>
</reference>
<sequence>MTTLQNITWVDFQDPHDPRMPPLLPGTIRILNTLPSRLTDMNNAALILQISDQYALHEALALPEAPIPQGRDVEASVAAYRAWIIRQADRDREGQGRLIQNDDAICFAPIGFGCSRAVQCAWGNQLWQVKQRVAGMSDFGSVFRLWKKGRKTATIAWLRGGLWV</sequence>
<gene>
    <name evidence="1" type="ORF">Poli38472_009641</name>
</gene>
<name>A0A8K1CFN0_PYTOL</name>
<dbReference type="EMBL" id="SPLM01000074">
    <property type="protein sequence ID" value="TMW62148.1"/>
    <property type="molecule type" value="Genomic_DNA"/>
</dbReference>